<gene>
    <name evidence="1" type="ORF">H735_10830</name>
</gene>
<proteinExistence type="predicted"/>
<comment type="caution">
    <text evidence="1">The sequence shown here is derived from an EMBL/GenBank/DDBJ whole genome shotgun (WGS) entry which is preliminary data.</text>
</comment>
<dbReference type="Proteomes" id="UP000031586">
    <property type="component" value="Unassembled WGS sequence"/>
</dbReference>
<organism evidence="1 2">
    <name type="scientific">Vibrio owensii CAIM 1854 = LMG 25443</name>
    <dbReference type="NCBI Taxonomy" id="1229493"/>
    <lineage>
        <taxon>Bacteria</taxon>
        <taxon>Pseudomonadati</taxon>
        <taxon>Pseudomonadota</taxon>
        <taxon>Gammaproteobacteria</taxon>
        <taxon>Vibrionales</taxon>
        <taxon>Vibrionaceae</taxon>
        <taxon>Vibrio</taxon>
    </lineage>
</organism>
<accession>A0A0C1Z8W2</accession>
<evidence type="ECO:0000313" key="2">
    <source>
        <dbReference type="Proteomes" id="UP000031586"/>
    </source>
</evidence>
<sequence>MKTLYWVGKNAPKYMSEFKSYIDPAVMQEVITNPCNFHPSEDDVVFMFSTVTDCDCQSMMQQLASAKVVLFIDEEALINNRLKNGKQILTLLSVGFTPFSSERFIQACTSNELVSYSFADFDYEFLERPYPLTFDTCIEQINGWFSHRNLYVDNFYEIKNIRQIPFAGSTNEQPYQSVAGSLEQYFVEILFPANEHKKDYQQYSVAFLQQLGANRTISTSNQIKPFRSYRATIRGLENVLLYTCFATVTSTNTVSQLYILLRSKNDAVQ</sequence>
<protein>
    <submittedName>
        <fullName evidence="1">Uncharacterized protein</fullName>
    </submittedName>
</protein>
<dbReference type="EMBL" id="JPRD01000015">
    <property type="protein sequence ID" value="KIF53405.1"/>
    <property type="molecule type" value="Genomic_DNA"/>
</dbReference>
<dbReference type="AlphaFoldDB" id="A0A0C1Z8W2"/>
<evidence type="ECO:0000313" key="1">
    <source>
        <dbReference type="EMBL" id="KIF53405.1"/>
    </source>
</evidence>
<reference evidence="1 2" key="1">
    <citation type="submission" date="2014-07" db="EMBL/GenBank/DDBJ databases">
        <title>Unique and conserved regions in Vibrio harveyi and related species in comparison with the shrimp pathogen Vibrio harveyi CAIM 1792.</title>
        <authorList>
            <person name="Espinoza-Valles I."/>
            <person name="Vora G."/>
            <person name="Leekitcharoenphon P."/>
            <person name="Ussery D."/>
            <person name="Hoj L."/>
            <person name="Gomez-Gil B."/>
        </authorList>
    </citation>
    <scope>NUCLEOTIDE SEQUENCE [LARGE SCALE GENOMIC DNA]</scope>
    <source>
        <strain evidence="2">CAIM 1854 / LMG 25443</strain>
    </source>
</reference>
<dbReference type="RefSeq" id="WP_020194608.1">
    <property type="nucleotide sequence ID" value="NZ_BAOH01000005.1"/>
</dbReference>
<dbReference type="PATRIC" id="fig|1229493.5.peg.1258"/>
<name>A0A0C1Z8W2_9VIBR</name>